<sequence length="51" mass="5641">MARGTSPLSEDDHRHARDLPDGDCSDAIWEFEPMLVALLTGIKNNTSRTAE</sequence>
<proteinExistence type="predicted"/>
<evidence type="ECO:0000313" key="2">
    <source>
        <dbReference type="EMBL" id="SDS05287.1"/>
    </source>
</evidence>
<reference evidence="2" key="1">
    <citation type="submission" date="2016-10" db="EMBL/GenBank/DDBJ databases">
        <authorList>
            <person name="Varghese N."/>
            <person name="Submissions S."/>
        </authorList>
    </citation>
    <scope>NUCLEOTIDE SEQUENCE [LARGE SCALE GENOMIC DNA]</scope>
    <source>
        <strain evidence="2">DSM 22082</strain>
    </source>
</reference>
<evidence type="ECO:0000313" key="3">
    <source>
        <dbReference type="Proteomes" id="UP000199700"/>
    </source>
</evidence>
<organism evidence="2 3">
    <name type="scientific">Brevibacterium sandarakinum</name>
    <dbReference type="NCBI Taxonomy" id="629680"/>
    <lineage>
        <taxon>Bacteria</taxon>
        <taxon>Bacillati</taxon>
        <taxon>Actinomycetota</taxon>
        <taxon>Actinomycetes</taxon>
        <taxon>Micrococcales</taxon>
        <taxon>Brevibacteriaceae</taxon>
        <taxon>Brevibacterium</taxon>
    </lineage>
</organism>
<evidence type="ECO:0000256" key="1">
    <source>
        <dbReference type="SAM" id="MobiDB-lite"/>
    </source>
</evidence>
<name>A0A1H1P240_BRESA</name>
<dbReference type="AlphaFoldDB" id="A0A1H1P240"/>
<keyword evidence="3" id="KW-1185">Reference proteome</keyword>
<dbReference type="RefSeq" id="WP_157691340.1">
    <property type="nucleotide sequence ID" value="NZ_LT629739.1"/>
</dbReference>
<accession>A0A1H1P240</accession>
<gene>
    <name evidence="2" type="ORF">SAMN04489751_1115</name>
</gene>
<feature type="region of interest" description="Disordered" evidence="1">
    <location>
        <begin position="1"/>
        <end position="23"/>
    </location>
</feature>
<dbReference type="OrthoDB" id="374693at85006"/>
<feature type="compositionally biased region" description="Basic and acidic residues" evidence="1">
    <location>
        <begin position="10"/>
        <end position="20"/>
    </location>
</feature>
<protein>
    <submittedName>
        <fullName evidence="2">Uncharacterized protein</fullName>
    </submittedName>
</protein>
<dbReference type="STRING" id="629680.SAMN04489751_1115"/>
<dbReference type="EMBL" id="LT629739">
    <property type="protein sequence ID" value="SDS05287.1"/>
    <property type="molecule type" value="Genomic_DNA"/>
</dbReference>
<dbReference type="Proteomes" id="UP000199700">
    <property type="component" value="Chromosome"/>
</dbReference>